<gene>
    <name evidence="1" type="ORF">ACFO0B_24215</name>
</gene>
<protein>
    <recommendedName>
        <fullName evidence="3">Beta-ketoacyl synthase N-terminal domain-containing protein</fullName>
    </recommendedName>
</protein>
<name>A0ABV8DZP0_9NOCA</name>
<organism evidence="1 2">
    <name type="scientific">Nocardia jiangsuensis</name>
    <dbReference type="NCBI Taxonomy" id="1691563"/>
    <lineage>
        <taxon>Bacteria</taxon>
        <taxon>Bacillati</taxon>
        <taxon>Actinomycetota</taxon>
        <taxon>Actinomycetes</taxon>
        <taxon>Mycobacteriales</taxon>
        <taxon>Nocardiaceae</taxon>
        <taxon>Nocardia</taxon>
    </lineage>
</organism>
<keyword evidence="2" id="KW-1185">Reference proteome</keyword>
<sequence>MSLISAAVCPHPPALIPAVAGDAAPESNTLRAACIEAIRRLRVPKFGDESDGWAKGRSKGFVADPTLPDRLVIVGCDDTTTAYESDRAMGSLRRYGIDWDWDIAWCRGEPGTLPLPLSLSIGLWLVTGNGPRGMFFTTFSYQSISFDASAQECVALGRELATQGERVAMLVVGEAALNEQSQAVDRAEVYNSTLIRAFAHGDTTALALLDPVESQTLHATGRASWQVLAGAAEGRELRGQILSDSASHARGHVVASWTSAADSEPELTPSARES</sequence>
<evidence type="ECO:0000313" key="2">
    <source>
        <dbReference type="Proteomes" id="UP001595696"/>
    </source>
</evidence>
<evidence type="ECO:0000313" key="1">
    <source>
        <dbReference type="EMBL" id="MFC3965104.1"/>
    </source>
</evidence>
<proteinExistence type="predicted"/>
<dbReference type="RefSeq" id="WP_378614859.1">
    <property type="nucleotide sequence ID" value="NZ_JBHSAX010000019.1"/>
</dbReference>
<dbReference type="Gene3D" id="3.40.830.10">
    <property type="entry name" value="LigB-like"/>
    <property type="match status" value="1"/>
</dbReference>
<accession>A0ABV8DZP0</accession>
<dbReference type="EMBL" id="JBHSAX010000019">
    <property type="protein sequence ID" value="MFC3965104.1"/>
    <property type="molecule type" value="Genomic_DNA"/>
</dbReference>
<comment type="caution">
    <text evidence="1">The sequence shown here is derived from an EMBL/GenBank/DDBJ whole genome shotgun (WGS) entry which is preliminary data.</text>
</comment>
<dbReference type="Proteomes" id="UP001595696">
    <property type="component" value="Unassembled WGS sequence"/>
</dbReference>
<reference evidence="2" key="1">
    <citation type="journal article" date="2019" name="Int. J. Syst. Evol. Microbiol.">
        <title>The Global Catalogue of Microorganisms (GCM) 10K type strain sequencing project: providing services to taxonomists for standard genome sequencing and annotation.</title>
        <authorList>
            <consortium name="The Broad Institute Genomics Platform"/>
            <consortium name="The Broad Institute Genome Sequencing Center for Infectious Disease"/>
            <person name="Wu L."/>
            <person name="Ma J."/>
        </authorList>
    </citation>
    <scope>NUCLEOTIDE SEQUENCE [LARGE SCALE GENOMIC DNA]</scope>
    <source>
        <strain evidence="2">CGMCC 4.7330</strain>
    </source>
</reference>
<evidence type="ECO:0008006" key="3">
    <source>
        <dbReference type="Google" id="ProtNLM"/>
    </source>
</evidence>